<evidence type="ECO:0000259" key="1">
    <source>
        <dbReference type="Pfam" id="PF20231"/>
    </source>
</evidence>
<proteinExistence type="predicted"/>
<comment type="caution">
    <text evidence="2">The sequence shown here is derived from an EMBL/GenBank/DDBJ whole genome shotgun (WGS) entry which is preliminary data.</text>
</comment>
<protein>
    <recommendedName>
        <fullName evidence="1">DUF6589 domain-containing protein</fullName>
    </recommendedName>
</protein>
<name>A0A9P5U6Z8_9AGAR</name>
<gene>
    <name evidence="2" type="ORF">BDP27DRAFT_1421008</name>
</gene>
<organism evidence="2 3">
    <name type="scientific">Rhodocollybia butyracea</name>
    <dbReference type="NCBI Taxonomy" id="206335"/>
    <lineage>
        <taxon>Eukaryota</taxon>
        <taxon>Fungi</taxon>
        <taxon>Dikarya</taxon>
        <taxon>Basidiomycota</taxon>
        <taxon>Agaricomycotina</taxon>
        <taxon>Agaricomycetes</taxon>
        <taxon>Agaricomycetidae</taxon>
        <taxon>Agaricales</taxon>
        <taxon>Marasmiineae</taxon>
        <taxon>Omphalotaceae</taxon>
        <taxon>Rhodocollybia</taxon>
    </lineage>
</organism>
<evidence type="ECO:0000313" key="3">
    <source>
        <dbReference type="Proteomes" id="UP000772434"/>
    </source>
</evidence>
<dbReference type="Proteomes" id="UP000772434">
    <property type="component" value="Unassembled WGS sequence"/>
</dbReference>
<dbReference type="Pfam" id="PF20231">
    <property type="entry name" value="DUF6589"/>
    <property type="match status" value="1"/>
</dbReference>
<reference evidence="2" key="1">
    <citation type="submission" date="2020-11" db="EMBL/GenBank/DDBJ databases">
        <authorList>
            <consortium name="DOE Joint Genome Institute"/>
            <person name="Ahrendt S."/>
            <person name="Riley R."/>
            <person name="Andreopoulos W."/>
            <person name="Labutti K."/>
            <person name="Pangilinan J."/>
            <person name="Ruiz-Duenas F.J."/>
            <person name="Barrasa J.M."/>
            <person name="Sanchez-Garcia M."/>
            <person name="Camarero S."/>
            <person name="Miyauchi S."/>
            <person name="Serrano A."/>
            <person name="Linde D."/>
            <person name="Babiker R."/>
            <person name="Drula E."/>
            <person name="Ayuso-Fernandez I."/>
            <person name="Pacheco R."/>
            <person name="Padilla G."/>
            <person name="Ferreira P."/>
            <person name="Barriuso J."/>
            <person name="Kellner H."/>
            <person name="Castanera R."/>
            <person name="Alfaro M."/>
            <person name="Ramirez L."/>
            <person name="Pisabarro A.G."/>
            <person name="Kuo A."/>
            <person name="Tritt A."/>
            <person name="Lipzen A."/>
            <person name="He G."/>
            <person name="Yan M."/>
            <person name="Ng V."/>
            <person name="Cullen D."/>
            <person name="Martin F."/>
            <person name="Rosso M.-N."/>
            <person name="Henrissat B."/>
            <person name="Hibbett D."/>
            <person name="Martinez A.T."/>
            <person name="Grigoriev I.V."/>
        </authorList>
    </citation>
    <scope>NUCLEOTIDE SEQUENCE</scope>
    <source>
        <strain evidence="2">AH 40177</strain>
    </source>
</reference>
<keyword evidence="3" id="KW-1185">Reference proteome</keyword>
<dbReference type="InterPro" id="IPR046496">
    <property type="entry name" value="DUF6589"/>
</dbReference>
<accession>A0A9P5U6Z8</accession>
<sequence>MSRNAFFRRDSTLLPRLLSLIYNDTTEFYPLRTTAIEEKSVQGNLLNQDNFYIDQMKRDPTDPELSKYAIVTINDQLTNARLQGCTLARVGDINPWERRELWAIGLALFHKLMNYIWGLRIKHYGSIRVPGSLAIKEDEDLWLV</sequence>
<dbReference type="EMBL" id="JADNRY010000051">
    <property type="protein sequence ID" value="KAF9069375.1"/>
    <property type="molecule type" value="Genomic_DNA"/>
</dbReference>
<evidence type="ECO:0000313" key="2">
    <source>
        <dbReference type="EMBL" id="KAF9069375.1"/>
    </source>
</evidence>
<dbReference type="AlphaFoldDB" id="A0A9P5U6Z8"/>
<feature type="domain" description="DUF6589" evidence="1">
    <location>
        <begin position="22"/>
        <end position="134"/>
    </location>
</feature>
<dbReference type="OrthoDB" id="3040861at2759"/>